<evidence type="ECO:0000313" key="3">
    <source>
        <dbReference type="Proteomes" id="UP000053766"/>
    </source>
</evidence>
<evidence type="ECO:0000313" key="2">
    <source>
        <dbReference type="EMBL" id="KJH52729.1"/>
    </source>
</evidence>
<keyword evidence="3" id="KW-1185">Reference proteome</keyword>
<name>A0A0D8Y9U0_DICVI</name>
<dbReference type="OrthoDB" id="5813133at2759"/>
<gene>
    <name evidence="2" type="ORF">DICVIV_01073</name>
</gene>
<organism evidence="2 3">
    <name type="scientific">Dictyocaulus viviparus</name>
    <name type="common">Bovine lungworm</name>
    <dbReference type="NCBI Taxonomy" id="29172"/>
    <lineage>
        <taxon>Eukaryota</taxon>
        <taxon>Metazoa</taxon>
        <taxon>Ecdysozoa</taxon>
        <taxon>Nematoda</taxon>
        <taxon>Chromadorea</taxon>
        <taxon>Rhabditida</taxon>
        <taxon>Rhabditina</taxon>
        <taxon>Rhabditomorpha</taxon>
        <taxon>Strongyloidea</taxon>
        <taxon>Metastrongylidae</taxon>
        <taxon>Dictyocaulus</taxon>
    </lineage>
</organism>
<feature type="transmembrane region" description="Helical" evidence="1">
    <location>
        <begin position="37"/>
        <end position="55"/>
    </location>
</feature>
<dbReference type="Proteomes" id="UP000053766">
    <property type="component" value="Unassembled WGS sequence"/>
</dbReference>
<keyword evidence="1" id="KW-0812">Transmembrane</keyword>
<accession>A0A0D8Y9U0</accession>
<proteinExistence type="predicted"/>
<protein>
    <submittedName>
        <fullName evidence="2">Uncharacterized protein</fullName>
    </submittedName>
</protein>
<reference evidence="2 3" key="1">
    <citation type="submission" date="2013-11" db="EMBL/GenBank/DDBJ databases">
        <title>Draft genome of the bovine lungworm Dictyocaulus viviparus.</title>
        <authorList>
            <person name="Mitreva M."/>
        </authorList>
    </citation>
    <scope>NUCLEOTIDE SEQUENCE [LARGE SCALE GENOMIC DNA]</scope>
    <source>
        <strain evidence="2 3">HannoverDv2000</strain>
    </source>
</reference>
<dbReference type="EMBL" id="KN716160">
    <property type="protein sequence ID" value="KJH52729.1"/>
    <property type="molecule type" value="Genomic_DNA"/>
</dbReference>
<feature type="transmembrane region" description="Helical" evidence="1">
    <location>
        <begin position="67"/>
        <end position="84"/>
    </location>
</feature>
<reference evidence="3" key="2">
    <citation type="journal article" date="2016" name="Sci. Rep.">
        <title>Dictyocaulus viviparus genome, variome and transcriptome elucidate lungworm biology and support future intervention.</title>
        <authorList>
            <person name="McNulty S.N."/>
            <person name="Strube C."/>
            <person name="Rosa B.A."/>
            <person name="Martin J.C."/>
            <person name="Tyagi R."/>
            <person name="Choi Y.J."/>
            <person name="Wang Q."/>
            <person name="Hallsworth Pepin K."/>
            <person name="Zhang X."/>
            <person name="Ozersky P."/>
            <person name="Wilson R.K."/>
            <person name="Sternberg P.W."/>
            <person name="Gasser R.B."/>
            <person name="Mitreva M."/>
        </authorList>
    </citation>
    <scope>NUCLEOTIDE SEQUENCE [LARGE SCALE GENOMIC DNA]</scope>
    <source>
        <strain evidence="3">HannoverDv2000</strain>
    </source>
</reference>
<dbReference type="AlphaFoldDB" id="A0A0D8Y9U0"/>
<evidence type="ECO:0000256" key="1">
    <source>
        <dbReference type="SAM" id="Phobius"/>
    </source>
</evidence>
<keyword evidence="1" id="KW-1133">Transmembrane helix</keyword>
<keyword evidence="1" id="KW-0472">Membrane</keyword>
<sequence length="119" mass="13192">MSICAFNAATENEDSMNTTCCLDYIITVDGFYRASQALHAISGILGVILSICYIWKYSPRHSLPRNTKVFVSMTLAAIIAHSITLTTMHVFVSMTLAAIIAHSITLTTMHVRSNIQYVY</sequence>